<name>A0AAV7F7A8_ARIFI</name>
<dbReference type="AlphaFoldDB" id="A0AAV7F7A8"/>
<feature type="region of interest" description="Disordered" evidence="4">
    <location>
        <begin position="290"/>
        <end position="385"/>
    </location>
</feature>
<dbReference type="Proteomes" id="UP000825729">
    <property type="component" value="Unassembled WGS sequence"/>
</dbReference>
<proteinExistence type="predicted"/>
<evidence type="ECO:0000313" key="7">
    <source>
        <dbReference type="Proteomes" id="UP000825729"/>
    </source>
</evidence>
<evidence type="ECO:0000313" key="6">
    <source>
        <dbReference type="EMBL" id="KAG9456544.1"/>
    </source>
</evidence>
<feature type="compositionally biased region" description="Polar residues" evidence="4">
    <location>
        <begin position="198"/>
        <end position="216"/>
    </location>
</feature>
<keyword evidence="3" id="KW-0175">Coiled coil</keyword>
<feature type="coiled-coil region" evidence="3">
    <location>
        <begin position="241"/>
        <end position="277"/>
    </location>
</feature>
<dbReference type="PANTHER" id="PTHR12299:SF17">
    <property type="entry name" value="AT19571P-RELATED"/>
    <property type="match status" value="1"/>
</dbReference>
<evidence type="ECO:0000256" key="3">
    <source>
        <dbReference type="SAM" id="Coils"/>
    </source>
</evidence>
<feature type="region of interest" description="Disordered" evidence="4">
    <location>
        <begin position="40"/>
        <end position="239"/>
    </location>
</feature>
<feature type="compositionally biased region" description="Basic and acidic residues" evidence="4">
    <location>
        <begin position="217"/>
        <end position="239"/>
    </location>
</feature>
<evidence type="ECO:0000256" key="1">
    <source>
        <dbReference type="ARBA" id="ARBA00004496"/>
    </source>
</evidence>
<dbReference type="Pfam" id="PF04774">
    <property type="entry name" value="HABP4_PAI-RBP1"/>
    <property type="match status" value="1"/>
</dbReference>
<evidence type="ECO:0000259" key="5">
    <source>
        <dbReference type="SMART" id="SM01233"/>
    </source>
</evidence>
<evidence type="ECO:0000256" key="2">
    <source>
        <dbReference type="ARBA" id="ARBA00022490"/>
    </source>
</evidence>
<dbReference type="GO" id="GO:0005634">
    <property type="term" value="C:nucleus"/>
    <property type="evidence" value="ECO:0007669"/>
    <property type="project" value="TreeGrafter"/>
</dbReference>
<sequence length="385" mass="41602">MATSNPFDLLGDDDNDDPSLLIAKQQEKGVSKKVVSVAAPVPAKLPSKPLPPAQAVKEVRKPVASAPRGGGRAGNARGRGTRGDGAGGNRDFGSNENANGFAGGYGGDGGKADGVLNKPSERGLGVYSGGRLPFRGGRRGGYRGGDSGDFEQPTRRQFDRQNGVAQGQDTRREEIGHDNWVTNQEEPHIQESEGTADLENNSLEKQQDQEQMQTMDASKETMKNPAEEMEKQEPEEKEMTLDEYEKVLMEKRKALNVKKTEERKVNLDKEFESMQQLSLKKGNDEYFIKVASDKDSGKRKESVDREERVKKSVSINEFLKPAEGERYYSPRGRGRGRGRGDRGPSRGGFGGGGGGDYSVGVGGGSIMPPAPSIEDPGQFPTLGGK</sequence>
<protein>
    <recommendedName>
        <fullName evidence="5">Hyaluronan/mRNA-binding protein domain-containing protein</fullName>
    </recommendedName>
</protein>
<feature type="domain" description="Hyaluronan/mRNA-binding protein" evidence="5">
    <location>
        <begin position="154"/>
        <end position="266"/>
    </location>
</feature>
<reference evidence="6 7" key="1">
    <citation type="submission" date="2021-07" db="EMBL/GenBank/DDBJ databases">
        <title>The Aristolochia fimbriata genome: insights into angiosperm evolution, floral development and chemical biosynthesis.</title>
        <authorList>
            <person name="Jiao Y."/>
        </authorList>
    </citation>
    <scope>NUCLEOTIDE SEQUENCE [LARGE SCALE GENOMIC DNA]</scope>
    <source>
        <strain evidence="6">IBCAS-2021</strain>
        <tissue evidence="6">Leaf</tissue>
    </source>
</reference>
<dbReference type="GO" id="GO:0003723">
    <property type="term" value="F:RNA binding"/>
    <property type="evidence" value="ECO:0007669"/>
    <property type="project" value="InterPro"/>
</dbReference>
<feature type="compositionally biased region" description="Basic and acidic residues" evidence="4">
    <location>
        <begin position="290"/>
        <end position="310"/>
    </location>
</feature>
<dbReference type="SMART" id="SM01233">
    <property type="entry name" value="HABP4_PAI-RBP1"/>
    <property type="match status" value="1"/>
</dbReference>
<organism evidence="6 7">
    <name type="scientific">Aristolochia fimbriata</name>
    <name type="common">White veined hardy Dutchman's pipe vine</name>
    <dbReference type="NCBI Taxonomy" id="158543"/>
    <lineage>
        <taxon>Eukaryota</taxon>
        <taxon>Viridiplantae</taxon>
        <taxon>Streptophyta</taxon>
        <taxon>Embryophyta</taxon>
        <taxon>Tracheophyta</taxon>
        <taxon>Spermatophyta</taxon>
        <taxon>Magnoliopsida</taxon>
        <taxon>Magnoliidae</taxon>
        <taxon>Piperales</taxon>
        <taxon>Aristolochiaceae</taxon>
        <taxon>Aristolochia</taxon>
    </lineage>
</organism>
<comment type="subcellular location">
    <subcellularLocation>
        <location evidence="1">Cytoplasm</location>
    </subcellularLocation>
</comment>
<feature type="compositionally biased region" description="Gly residues" evidence="4">
    <location>
        <begin position="345"/>
        <end position="365"/>
    </location>
</feature>
<keyword evidence="7" id="KW-1185">Reference proteome</keyword>
<accession>A0AAV7F7A8</accession>
<dbReference type="EMBL" id="JAINDJ010000002">
    <property type="protein sequence ID" value="KAG9456544.1"/>
    <property type="molecule type" value="Genomic_DNA"/>
</dbReference>
<dbReference type="InterPro" id="IPR039764">
    <property type="entry name" value="HABP4/SERBP1-like"/>
</dbReference>
<comment type="caution">
    <text evidence="6">The sequence shown here is derived from an EMBL/GenBank/DDBJ whole genome shotgun (WGS) entry which is preliminary data.</text>
</comment>
<dbReference type="GO" id="GO:0005737">
    <property type="term" value="C:cytoplasm"/>
    <property type="evidence" value="ECO:0007669"/>
    <property type="project" value="UniProtKB-SubCell"/>
</dbReference>
<evidence type="ECO:0000256" key="4">
    <source>
        <dbReference type="SAM" id="MobiDB-lite"/>
    </source>
</evidence>
<gene>
    <name evidence="6" type="ORF">H6P81_001052</name>
</gene>
<keyword evidence="2" id="KW-0963">Cytoplasm</keyword>
<dbReference type="Pfam" id="PF09598">
    <property type="entry name" value="Stm1_N"/>
    <property type="match status" value="1"/>
</dbReference>
<dbReference type="PANTHER" id="PTHR12299">
    <property type="entry name" value="HYALURONIC ACID-BINDING PROTEIN 4"/>
    <property type="match status" value="1"/>
</dbReference>
<dbReference type="InterPro" id="IPR006861">
    <property type="entry name" value="HABP4_PAIRBP1-bd"/>
</dbReference>
<dbReference type="InterPro" id="IPR019084">
    <property type="entry name" value="STM1-like_N"/>
</dbReference>